<sequence>MSRPKVLVIGGGFAGVECLHRLEHRLKPAEAELVLVTPTDYELYLPLLPHVAAGVLTPQSVAVSLRRRLRRTEVMPGIAIGVDTAARSVTVRNRTGDLRELSYDYLVLAAGSTTRTFDIPGLKEHAFGMKTLAQAAYLRDHVIEQLDLAAVATDPAEREARMRFVVVGGGYAGTETAACLQRLTAAAAARFPRLDPGLLSWHLVDVAPKLLPELGDRLGANAMATLRRRGIEFSLNTSVGAVTADSVTLTDGRVLPTRTLVWTAGVVASPLVGTLDAGTVRGRLTTTPELVVPGAPGVFAVGDAAAVPDLAVGGDAITPPTAQHSQRQGKAVAVNVEAQLRGTAMKPYRHRDLGLVVDLGGTDAVSRPLGISLSGLPAQVVARGYHVMALPTVTARTRVLVNWALNSVTGDDFVRTGFQQGRPATLQDFEHTDVYGAGVTRK</sequence>
<keyword evidence="4 7" id="KW-0560">Oxidoreductase</keyword>
<protein>
    <submittedName>
        <fullName evidence="7">NAD(P)/FAD-dependent oxidoreductase</fullName>
        <ecNumber evidence="7">1.6.5.-</ecNumber>
    </submittedName>
</protein>
<dbReference type="Pfam" id="PF07992">
    <property type="entry name" value="Pyr_redox_2"/>
    <property type="match status" value="1"/>
</dbReference>
<proteinExistence type="inferred from homology"/>
<keyword evidence="8" id="KW-1185">Reference proteome</keyword>
<evidence type="ECO:0000256" key="3">
    <source>
        <dbReference type="ARBA" id="ARBA00022827"/>
    </source>
</evidence>
<gene>
    <name evidence="7" type="ORF">ACEZDJ_19565</name>
</gene>
<comment type="caution">
    <text evidence="7">The sequence shown here is derived from an EMBL/GenBank/DDBJ whole genome shotgun (WGS) entry which is preliminary data.</text>
</comment>
<dbReference type="RefSeq" id="WP_030255208.1">
    <property type="nucleotide sequence ID" value="NZ_JBHEZZ010000010.1"/>
</dbReference>
<dbReference type="PRINTS" id="PR00411">
    <property type="entry name" value="PNDRDTASEI"/>
</dbReference>
<evidence type="ECO:0000256" key="4">
    <source>
        <dbReference type="ARBA" id="ARBA00023002"/>
    </source>
</evidence>
<keyword evidence="3" id="KW-0274">FAD</keyword>
<feature type="domain" description="FAD/NAD(P)-binding" evidence="6">
    <location>
        <begin position="5"/>
        <end position="329"/>
    </location>
</feature>
<dbReference type="PANTHER" id="PTHR43706">
    <property type="entry name" value="NADH DEHYDROGENASE"/>
    <property type="match status" value="1"/>
</dbReference>
<evidence type="ECO:0000313" key="8">
    <source>
        <dbReference type="Proteomes" id="UP001592528"/>
    </source>
</evidence>
<dbReference type="Proteomes" id="UP001592528">
    <property type="component" value="Unassembled WGS sequence"/>
</dbReference>
<evidence type="ECO:0000259" key="6">
    <source>
        <dbReference type="Pfam" id="PF07992"/>
    </source>
</evidence>
<dbReference type="Gene3D" id="3.50.50.100">
    <property type="match status" value="1"/>
</dbReference>
<accession>A0ABV6UPX6</accession>
<evidence type="ECO:0000256" key="2">
    <source>
        <dbReference type="ARBA" id="ARBA00022630"/>
    </source>
</evidence>
<dbReference type="PANTHER" id="PTHR43706:SF45">
    <property type="entry name" value="NADH DEHYDROGENASE-LIKE PROTEIN RV1812C"/>
    <property type="match status" value="1"/>
</dbReference>
<evidence type="ECO:0000256" key="5">
    <source>
        <dbReference type="ARBA" id="ARBA00023027"/>
    </source>
</evidence>
<dbReference type="InterPro" id="IPR036188">
    <property type="entry name" value="FAD/NAD-bd_sf"/>
</dbReference>
<dbReference type="InterPro" id="IPR023753">
    <property type="entry name" value="FAD/NAD-binding_dom"/>
</dbReference>
<dbReference type="GO" id="GO:0016491">
    <property type="term" value="F:oxidoreductase activity"/>
    <property type="evidence" value="ECO:0007669"/>
    <property type="project" value="UniProtKB-KW"/>
</dbReference>
<keyword evidence="2" id="KW-0285">Flavoprotein</keyword>
<comment type="similarity">
    <text evidence="1">Belongs to the NADH dehydrogenase family.</text>
</comment>
<dbReference type="PRINTS" id="PR00368">
    <property type="entry name" value="FADPNR"/>
</dbReference>
<evidence type="ECO:0000313" key="7">
    <source>
        <dbReference type="EMBL" id="MFC1403492.1"/>
    </source>
</evidence>
<keyword evidence="5" id="KW-0520">NAD</keyword>
<dbReference type="InterPro" id="IPR045024">
    <property type="entry name" value="NDH-2"/>
</dbReference>
<dbReference type="SUPFAM" id="SSF51905">
    <property type="entry name" value="FAD/NAD(P)-binding domain"/>
    <property type="match status" value="2"/>
</dbReference>
<evidence type="ECO:0000256" key="1">
    <source>
        <dbReference type="ARBA" id="ARBA00005272"/>
    </source>
</evidence>
<dbReference type="EC" id="1.6.5.-" evidence="7"/>
<name>A0ABV6UPX6_9ACTN</name>
<dbReference type="EMBL" id="JBHEZZ010000010">
    <property type="protein sequence ID" value="MFC1403492.1"/>
    <property type="molecule type" value="Genomic_DNA"/>
</dbReference>
<reference evidence="7 8" key="1">
    <citation type="submission" date="2024-09" db="EMBL/GenBank/DDBJ databases">
        <authorList>
            <person name="Lee S.D."/>
        </authorList>
    </citation>
    <scope>NUCLEOTIDE SEQUENCE [LARGE SCALE GENOMIC DNA]</scope>
    <source>
        <strain evidence="7 8">N1-5</strain>
    </source>
</reference>
<organism evidence="7 8">
    <name type="scientific">Streptacidiphilus cavernicola</name>
    <dbReference type="NCBI Taxonomy" id="3342716"/>
    <lineage>
        <taxon>Bacteria</taxon>
        <taxon>Bacillati</taxon>
        <taxon>Actinomycetota</taxon>
        <taxon>Actinomycetes</taxon>
        <taxon>Kitasatosporales</taxon>
        <taxon>Streptomycetaceae</taxon>
        <taxon>Streptacidiphilus</taxon>
    </lineage>
</organism>